<evidence type="ECO:0000256" key="3">
    <source>
        <dbReference type="ARBA" id="ARBA00023306"/>
    </source>
</evidence>
<evidence type="ECO:0000313" key="7">
    <source>
        <dbReference type="EMBL" id="MCC2230470.1"/>
    </source>
</evidence>
<dbReference type="InterPro" id="IPR038594">
    <property type="entry name" value="SepF-like_sf"/>
</dbReference>
<dbReference type="InterPro" id="IPR023052">
    <property type="entry name" value="Cell_div_SepF"/>
</dbReference>
<comment type="subcellular location">
    <subcellularLocation>
        <location evidence="5">Cytoplasm</location>
    </subcellularLocation>
    <text evidence="5">Localizes to the division site, in a FtsZ-dependent manner.</text>
</comment>
<accession>A0AAE3JEN6</accession>
<dbReference type="EMBL" id="JAJEQR010000012">
    <property type="protein sequence ID" value="MCC2230470.1"/>
    <property type="molecule type" value="Genomic_DNA"/>
</dbReference>
<dbReference type="RefSeq" id="WP_308453141.1">
    <property type="nucleotide sequence ID" value="NZ_JAJEQR010000012.1"/>
</dbReference>
<comment type="similarity">
    <text evidence="5">Belongs to the SepF family.</text>
</comment>
<feature type="region of interest" description="Disordered" evidence="6">
    <location>
        <begin position="9"/>
        <end position="86"/>
    </location>
</feature>
<evidence type="ECO:0000256" key="6">
    <source>
        <dbReference type="SAM" id="MobiDB-lite"/>
    </source>
</evidence>
<evidence type="ECO:0000256" key="1">
    <source>
        <dbReference type="ARBA" id="ARBA00022618"/>
    </source>
</evidence>
<sequence length="185" mass="20610">MANIIDKFLNSMKLNDDEYDDEDDFDLEDDFEEEEPAPRFMGKKKSARSSRDEEVSDGVGSASYEKEARSSRPARKSSPNVVPMRRSSGMEVHMVKPASWDDARDICDTLLSGRAVVINMEGVQMDLAQRIVDFTSGACYSMNGDIQSISKYIFIATPSSIELSGDFQNVLEMVDNTSSSSNFTI</sequence>
<name>A0AAE3JEN6_9FIRM</name>
<reference evidence="7" key="1">
    <citation type="submission" date="2021-10" db="EMBL/GenBank/DDBJ databases">
        <title>Anaerobic single-cell dispensing facilitates the cultivation of human gut bacteria.</title>
        <authorList>
            <person name="Afrizal A."/>
        </authorList>
    </citation>
    <scope>NUCLEOTIDE SEQUENCE</scope>
    <source>
        <strain evidence="7">CLA-AA-H215</strain>
    </source>
</reference>
<dbReference type="Pfam" id="PF04472">
    <property type="entry name" value="SepF"/>
    <property type="match status" value="1"/>
</dbReference>
<organism evidence="7 8">
    <name type="scientific">Hominifimenecus microfluidus</name>
    <dbReference type="NCBI Taxonomy" id="2885348"/>
    <lineage>
        <taxon>Bacteria</taxon>
        <taxon>Bacillati</taxon>
        <taxon>Bacillota</taxon>
        <taxon>Clostridia</taxon>
        <taxon>Lachnospirales</taxon>
        <taxon>Lachnospiraceae</taxon>
        <taxon>Hominifimenecus</taxon>
    </lineage>
</organism>
<feature type="compositionally biased region" description="Acidic residues" evidence="6">
    <location>
        <begin position="17"/>
        <end position="35"/>
    </location>
</feature>
<evidence type="ECO:0000313" key="8">
    <source>
        <dbReference type="Proteomes" id="UP001198182"/>
    </source>
</evidence>
<keyword evidence="3 5" id="KW-0131">Cell cycle</keyword>
<dbReference type="Gene3D" id="3.30.110.150">
    <property type="entry name" value="SepF-like protein"/>
    <property type="match status" value="1"/>
</dbReference>
<comment type="caution">
    <text evidence="7">The sequence shown here is derived from an EMBL/GenBank/DDBJ whole genome shotgun (WGS) entry which is preliminary data.</text>
</comment>
<dbReference type="InterPro" id="IPR007561">
    <property type="entry name" value="Cell_div_SepF/SepF-rel"/>
</dbReference>
<dbReference type="GO" id="GO:0005737">
    <property type="term" value="C:cytoplasm"/>
    <property type="evidence" value="ECO:0007669"/>
    <property type="project" value="UniProtKB-SubCell"/>
</dbReference>
<dbReference type="GO" id="GO:0043093">
    <property type="term" value="P:FtsZ-dependent cytokinesis"/>
    <property type="evidence" value="ECO:0007669"/>
    <property type="project" value="UniProtKB-UniRule"/>
</dbReference>
<keyword evidence="2 5" id="KW-0717">Septation</keyword>
<comment type="function">
    <text evidence="4 5">Cell division protein that is part of the divisome complex and is recruited early to the Z-ring. Probably stimulates Z-ring formation, perhaps through the cross-linking of FtsZ protofilaments. Its function overlaps with FtsA.</text>
</comment>
<proteinExistence type="inferred from homology"/>
<evidence type="ECO:0000256" key="4">
    <source>
        <dbReference type="ARBA" id="ARBA00044936"/>
    </source>
</evidence>
<dbReference type="PANTHER" id="PTHR35798">
    <property type="entry name" value="CELL DIVISION PROTEIN SEPF"/>
    <property type="match status" value="1"/>
</dbReference>
<dbReference type="PANTHER" id="PTHR35798:SF1">
    <property type="entry name" value="CELL DIVISION PROTEIN SEPF"/>
    <property type="match status" value="1"/>
</dbReference>
<keyword evidence="5" id="KW-0963">Cytoplasm</keyword>
<dbReference type="GO" id="GO:0000917">
    <property type="term" value="P:division septum assembly"/>
    <property type="evidence" value="ECO:0007669"/>
    <property type="project" value="UniProtKB-KW"/>
</dbReference>
<protein>
    <recommendedName>
        <fullName evidence="5">Cell division protein SepF</fullName>
    </recommendedName>
</protein>
<dbReference type="Proteomes" id="UP001198182">
    <property type="component" value="Unassembled WGS sequence"/>
</dbReference>
<evidence type="ECO:0000256" key="5">
    <source>
        <dbReference type="HAMAP-Rule" id="MF_01197"/>
    </source>
</evidence>
<keyword evidence="8" id="KW-1185">Reference proteome</keyword>
<evidence type="ECO:0000256" key="2">
    <source>
        <dbReference type="ARBA" id="ARBA00023210"/>
    </source>
</evidence>
<gene>
    <name evidence="5" type="primary">sepF</name>
    <name evidence="7" type="ORF">LKD81_05575</name>
</gene>
<dbReference type="AlphaFoldDB" id="A0AAE3JEN6"/>
<dbReference type="HAMAP" id="MF_01197">
    <property type="entry name" value="SepF"/>
    <property type="match status" value="1"/>
</dbReference>
<comment type="subunit">
    <text evidence="5">Homodimer. Interacts with FtsZ.</text>
</comment>
<keyword evidence="1 5" id="KW-0132">Cell division</keyword>